<comment type="caution">
    <text evidence="2">The sequence shown here is derived from an EMBL/GenBank/DDBJ whole genome shotgun (WGS) entry which is preliminary data.</text>
</comment>
<feature type="coiled-coil region" evidence="1">
    <location>
        <begin position="70"/>
        <end position="123"/>
    </location>
</feature>
<dbReference type="Gene3D" id="2.40.30.170">
    <property type="match status" value="1"/>
</dbReference>
<dbReference type="PANTHER" id="PTHR30438:SF2">
    <property type="entry name" value="MEMBRANE PROTEIN"/>
    <property type="match status" value="1"/>
</dbReference>
<dbReference type="GO" id="GO:1990961">
    <property type="term" value="P:xenobiotic detoxification by transmembrane export across the plasma membrane"/>
    <property type="evidence" value="ECO:0007669"/>
    <property type="project" value="InterPro"/>
</dbReference>
<dbReference type="GO" id="GO:1990195">
    <property type="term" value="C:macrolide transmembrane transporter complex"/>
    <property type="evidence" value="ECO:0007669"/>
    <property type="project" value="InterPro"/>
</dbReference>
<protein>
    <submittedName>
        <fullName evidence="2">HlyD family secretion protein</fullName>
    </submittedName>
</protein>
<evidence type="ECO:0000256" key="1">
    <source>
        <dbReference type="SAM" id="Coils"/>
    </source>
</evidence>
<dbReference type="AlphaFoldDB" id="A0A4R3I5B1"/>
<dbReference type="Gene3D" id="1.10.287.470">
    <property type="entry name" value="Helix hairpin bin"/>
    <property type="match status" value="1"/>
</dbReference>
<proteinExistence type="predicted"/>
<sequence>MRTSLFLAGVVASLLALSSCQPEQTDNRFTGYIEADLIYVSASLPGRIESVLFEQGDAVTKGELLLTLENDAQRISVAQARAQLAQAKSNVENLQTGLRQEELDSLDAQLTEAEASLSLAEVQQKRWDALVKIGATTQANKDQIDAEYNVAVARVHNIESQIEAAKLPARPHLIEAAQAQVAAAQEALNYALWQQQQTRVSAPADATIEQVLYRSGEYVAAGMPVYSLLPADGLKVKFFVPEALLSSVRMGQQVQVKTPDTGAAVDNSLPATVSYIAQDAEFTPPIIYSSESREKLVFLVEASFADAVQLRPGQPVDVVLP</sequence>
<dbReference type="GO" id="GO:0005886">
    <property type="term" value="C:plasma membrane"/>
    <property type="evidence" value="ECO:0007669"/>
    <property type="project" value="TreeGrafter"/>
</dbReference>
<dbReference type="Proteomes" id="UP000295793">
    <property type="component" value="Unassembled WGS sequence"/>
</dbReference>
<dbReference type="SUPFAM" id="SSF111369">
    <property type="entry name" value="HlyD-like secretion proteins"/>
    <property type="match status" value="3"/>
</dbReference>
<keyword evidence="3" id="KW-1185">Reference proteome</keyword>
<dbReference type="OrthoDB" id="8558741at2"/>
<dbReference type="PANTHER" id="PTHR30438">
    <property type="entry name" value="36 KDA ANTIGEN-RELATED"/>
    <property type="match status" value="1"/>
</dbReference>
<dbReference type="Gene3D" id="6.10.140.1990">
    <property type="match status" value="1"/>
</dbReference>
<dbReference type="Gene3D" id="2.40.50.100">
    <property type="match status" value="2"/>
</dbReference>
<organism evidence="2 3">
    <name type="scientific">Reinekea marinisedimentorum</name>
    <dbReference type="NCBI Taxonomy" id="230495"/>
    <lineage>
        <taxon>Bacteria</taxon>
        <taxon>Pseudomonadati</taxon>
        <taxon>Pseudomonadota</taxon>
        <taxon>Gammaproteobacteria</taxon>
        <taxon>Oceanospirillales</taxon>
        <taxon>Saccharospirillaceae</taxon>
        <taxon>Reinekea</taxon>
    </lineage>
</organism>
<name>A0A4R3I5B1_9GAMM</name>
<accession>A0A4R3I5B1</accession>
<dbReference type="GO" id="GO:0019898">
    <property type="term" value="C:extrinsic component of membrane"/>
    <property type="evidence" value="ECO:0007669"/>
    <property type="project" value="InterPro"/>
</dbReference>
<dbReference type="PROSITE" id="PS51257">
    <property type="entry name" value="PROKAR_LIPOPROTEIN"/>
    <property type="match status" value="1"/>
</dbReference>
<dbReference type="InterPro" id="IPR030190">
    <property type="entry name" value="MacA_alpha-hairpin_sf"/>
</dbReference>
<dbReference type="EMBL" id="SLZR01000009">
    <property type="protein sequence ID" value="TCS40452.1"/>
    <property type="molecule type" value="Genomic_DNA"/>
</dbReference>
<evidence type="ECO:0000313" key="3">
    <source>
        <dbReference type="Proteomes" id="UP000295793"/>
    </source>
</evidence>
<gene>
    <name evidence="2" type="ORF">BCF53_109162</name>
</gene>
<reference evidence="2 3" key="1">
    <citation type="submission" date="2019-03" db="EMBL/GenBank/DDBJ databases">
        <title>Genomic Encyclopedia of Archaeal and Bacterial Type Strains, Phase II (KMG-II): from individual species to whole genera.</title>
        <authorList>
            <person name="Goeker M."/>
        </authorList>
    </citation>
    <scope>NUCLEOTIDE SEQUENCE [LARGE SCALE GENOMIC DNA]</scope>
    <source>
        <strain evidence="2 3">DSM 15388</strain>
    </source>
</reference>
<keyword evidence="1" id="KW-0175">Coiled coil</keyword>
<evidence type="ECO:0000313" key="2">
    <source>
        <dbReference type="EMBL" id="TCS40452.1"/>
    </source>
</evidence>
<dbReference type="RefSeq" id="WP_132701961.1">
    <property type="nucleotide sequence ID" value="NZ_SLZR01000009.1"/>
</dbReference>